<dbReference type="Proteomes" id="UP001430306">
    <property type="component" value="Unassembled WGS sequence"/>
</dbReference>
<dbReference type="PROSITE" id="PS00149">
    <property type="entry name" value="SULFATASE_2"/>
    <property type="match status" value="1"/>
</dbReference>
<dbReference type="CDD" id="cd16144">
    <property type="entry name" value="ARS_like"/>
    <property type="match status" value="1"/>
</dbReference>
<evidence type="ECO:0000256" key="3">
    <source>
        <dbReference type="ARBA" id="ARBA00022801"/>
    </source>
</evidence>
<dbReference type="InterPro" id="IPR000917">
    <property type="entry name" value="Sulfatase_N"/>
</dbReference>
<keyword evidence="5" id="KW-0732">Signal</keyword>
<dbReference type="SUPFAM" id="SSF75005">
    <property type="entry name" value="Arabinanase/levansucrase/invertase"/>
    <property type="match status" value="1"/>
</dbReference>
<protein>
    <submittedName>
        <fullName evidence="7">Sulfatase-like hydrolase/transferase</fullName>
    </submittedName>
</protein>
<keyword evidence="3" id="KW-0378">Hydrolase</keyword>
<feature type="chain" id="PRO_5046545310" evidence="5">
    <location>
        <begin position="23"/>
        <end position="811"/>
    </location>
</feature>
<comment type="similarity">
    <text evidence="1">Belongs to the sulfatase family.</text>
</comment>
<dbReference type="PANTHER" id="PTHR42693:SF53">
    <property type="entry name" value="ENDO-4-O-SULFATASE"/>
    <property type="match status" value="1"/>
</dbReference>
<dbReference type="InterPro" id="IPR050738">
    <property type="entry name" value="Sulfatase"/>
</dbReference>
<gene>
    <name evidence="7" type="ORF">LOC71_13580</name>
</gene>
<dbReference type="InterPro" id="IPR023296">
    <property type="entry name" value="Glyco_hydro_beta-prop_sf"/>
</dbReference>
<evidence type="ECO:0000259" key="6">
    <source>
        <dbReference type="Pfam" id="PF00884"/>
    </source>
</evidence>
<dbReference type="CDD" id="cd08994">
    <property type="entry name" value="GH43_62_32_68_117_130-like"/>
    <property type="match status" value="1"/>
</dbReference>
<keyword evidence="2" id="KW-0479">Metal-binding</keyword>
<evidence type="ECO:0000313" key="7">
    <source>
        <dbReference type="EMBL" id="MCC9643311.1"/>
    </source>
</evidence>
<keyword evidence="8" id="KW-1185">Reference proteome</keyword>
<evidence type="ECO:0000313" key="8">
    <source>
        <dbReference type="Proteomes" id="UP001430306"/>
    </source>
</evidence>
<dbReference type="EMBL" id="JAJKFW010000024">
    <property type="protein sequence ID" value="MCC9643311.1"/>
    <property type="molecule type" value="Genomic_DNA"/>
</dbReference>
<dbReference type="InterPro" id="IPR024607">
    <property type="entry name" value="Sulfatase_CS"/>
</dbReference>
<dbReference type="PANTHER" id="PTHR42693">
    <property type="entry name" value="ARYLSULFATASE FAMILY MEMBER"/>
    <property type="match status" value="1"/>
</dbReference>
<feature type="signal peptide" evidence="5">
    <location>
        <begin position="1"/>
        <end position="22"/>
    </location>
</feature>
<evidence type="ECO:0000256" key="4">
    <source>
        <dbReference type="ARBA" id="ARBA00022837"/>
    </source>
</evidence>
<keyword evidence="4" id="KW-0106">Calcium</keyword>
<dbReference type="Gene3D" id="2.115.10.20">
    <property type="entry name" value="Glycosyl hydrolase domain, family 43"/>
    <property type="match status" value="1"/>
</dbReference>
<dbReference type="Gene3D" id="3.40.720.10">
    <property type="entry name" value="Alkaline Phosphatase, subunit A"/>
    <property type="match status" value="1"/>
</dbReference>
<organism evidence="7 8">
    <name type="scientific">Rhodopirellula halodulae</name>
    <dbReference type="NCBI Taxonomy" id="2894198"/>
    <lineage>
        <taxon>Bacteria</taxon>
        <taxon>Pseudomonadati</taxon>
        <taxon>Planctomycetota</taxon>
        <taxon>Planctomycetia</taxon>
        <taxon>Pirellulales</taxon>
        <taxon>Pirellulaceae</taxon>
        <taxon>Rhodopirellula</taxon>
    </lineage>
</organism>
<dbReference type="InterPro" id="IPR017850">
    <property type="entry name" value="Alkaline_phosphatase_core_sf"/>
</dbReference>
<comment type="caution">
    <text evidence="7">The sequence shown here is derived from an EMBL/GenBank/DDBJ whole genome shotgun (WGS) entry which is preliminary data.</text>
</comment>
<evidence type="ECO:0000256" key="2">
    <source>
        <dbReference type="ARBA" id="ARBA00022723"/>
    </source>
</evidence>
<name>A0ABS8NIF3_9BACT</name>
<sequence length="811" mass="90504">MCFRILFVIAIVIVGASFSARADAGERPNIVLIVADDLGFSDVGFNGCQEIPTPRLDALAESGVVFSSGYASHPYCSPSRAGLLTGRYQQRFGHEANPPHDPEWHGEETAGMPLSEQTLADALKEAGYVTGAIGKWHLGDAKPMWPNRRGFDEWFGFSGGGLSYWGAVGNKPQQFGVHRNDEPVDVDTLTHLTDDFSTEAVKFVQRHQDDPFFLYLAYNAPHAPDQATRAHLKHTEHIEYGGRAVYGAMVAGMDAGIGRVVDEIERQGLSEKTLVIFYSDNGGRREHARNFPFRGHKGMLFEGGIRVPFLMNWPNKLPSGVREDAPVMALDLFPTVLAAAGVSPSEASKLDGENLLPSLTQDDVSMPKRPLFWRYSMGDGNYGYAVRDGRWKLVDTRYKDRKMLFDLQSDPYETRDLSDDHPERVAELWQKVVAWDADNLAPRWNDPHGVNVRKEEAERTRQVENAARGERTTDGINLSAMMQPVPAQAKFIDEDQYIWGGSMVRDADGVCHLFYSRWPRELGHMAWVTHSEIAHATSDHPLGPYKFVDVALPARGKELWDGLCTHNPTVHKFDGKYYIYYMGNTGDGNPTKKLNYIHRNNQRIGVAVADHPNGPWKRMDQPLIDITPDDSAPDALMVSNPSMLRRDDGTFVLIYKAVGKNRRVPFGGPVVHLAALSQSPTGPFVKEMEPLFTSPGVQFAAEDPYIWFQDGKCWAIVNDHQGMFNGVDSDSLALFESVDGLQWQVAKSSLVTKRVIAWADGIKQPVHRLERPQLFLQDGEPAVLFCAAEETEAKLHSFNVHIPLKPVESIK</sequence>
<dbReference type="RefSeq" id="WP_230274261.1">
    <property type="nucleotide sequence ID" value="NZ_JAJKFW010000024.1"/>
</dbReference>
<dbReference type="SUPFAM" id="SSF53649">
    <property type="entry name" value="Alkaline phosphatase-like"/>
    <property type="match status" value="1"/>
</dbReference>
<reference evidence="7" key="1">
    <citation type="submission" date="2021-11" db="EMBL/GenBank/DDBJ databases">
        <title>Genome sequence.</title>
        <authorList>
            <person name="Sun Q."/>
        </authorList>
    </citation>
    <scope>NUCLEOTIDE SEQUENCE</scope>
    <source>
        <strain evidence="7">JC740</strain>
    </source>
</reference>
<dbReference type="Gene3D" id="3.30.1120.10">
    <property type="match status" value="1"/>
</dbReference>
<dbReference type="Pfam" id="PF00884">
    <property type="entry name" value="Sulfatase"/>
    <property type="match status" value="1"/>
</dbReference>
<evidence type="ECO:0000256" key="5">
    <source>
        <dbReference type="SAM" id="SignalP"/>
    </source>
</evidence>
<proteinExistence type="inferred from homology"/>
<accession>A0ABS8NIF3</accession>
<feature type="domain" description="Sulfatase N-terminal" evidence="6">
    <location>
        <begin position="28"/>
        <end position="342"/>
    </location>
</feature>
<evidence type="ECO:0000256" key="1">
    <source>
        <dbReference type="ARBA" id="ARBA00008779"/>
    </source>
</evidence>